<dbReference type="InterPro" id="IPR020058">
    <property type="entry name" value="Glu/Gln-tRNA-synth_Ib_cat-dom"/>
</dbReference>
<keyword evidence="4 7" id="KW-0067">ATP-binding</keyword>
<comment type="subunit">
    <text evidence="7">Monomer.</text>
</comment>
<comment type="subcellular location">
    <subcellularLocation>
        <location evidence="7">Cytoplasm</location>
    </subcellularLocation>
</comment>
<feature type="binding site" evidence="7">
    <location>
        <begin position="272"/>
        <end position="273"/>
    </location>
    <ligand>
        <name>ATP</name>
        <dbReference type="ChEBI" id="CHEBI:30616"/>
    </ligand>
</feature>
<feature type="binding site" evidence="7">
    <location>
        <begin position="280"/>
        <end position="282"/>
    </location>
    <ligand>
        <name>ATP</name>
        <dbReference type="ChEBI" id="CHEBI:30616"/>
    </ligand>
</feature>
<evidence type="ECO:0000256" key="8">
    <source>
        <dbReference type="RuleBase" id="RU363037"/>
    </source>
</evidence>
<evidence type="ECO:0000256" key="7">
    <source>
        <dbReference type="HAMAP-Rule" id="MF_00126"/>
    </source>
</evidence>
<dbReference type="PRINTS" id="PR00987">
    <property type="entry name" value="TRNASYNTHGLU"/>
</dbReference>
<dbReference type="InterPro" id="IPR050132">
    <property type="entry name" value="Gln/Glu-tRNA_Ligase"/>
</dbReference>
<comment type="caution">
    <text evidence="7">Lacks conserved residue(s) required for the propagation of feature annotation.</text>
</comment>
<dbReference type="FunFam" id="2.40.240.10:FF:000001">
    <property type="entry name" value="Glutamine--tRNA ligase"/>
    <property type="match status" value="1"/>
</dbReference>
<dbReference type="Gene3D" id="1.10.1160.10">
    <property type="entry name" value="Glutamyl-trna Synthetase, Domain 2"/>
    <property type="match status" value="1"/>
</dbReference>
<dbReference type="Gene3D" id="2.40.240.10">
    <property type="entry name" value="Ribosomal Protein L25, Chain P"/>
    <property type="match status" value="2"/>
</dbReference>
<dbReference type="NCBIfam" id="NF011291">
    <property type="entry name" value="PRK14703.1"/>
    <property type="match status" value="1"/>
</dbReference>
<dbReference type="Proteomes" id="UP000049855">
    <property type="component" value="Unassembled WGS sequence"/>
</dbReference>
<evidence type="ECO:0000259" key="9">
    <source>
        <dbReference type="Pfam" id="PF00749"/>
    </source>
</evidence>
<dbReference type="InterPro" id="IPR020061">
    <property type="entry name" value="Glu_tRNA_lig_a-bdl"/>
</dbReference>
<dbReference type="InterPro" id="IPR020059">
    <property type="entry name" value="Glu/Gln-tRNA-synth_Ib_codon-bd"/>
</dbReference>
<dbReference type="EMBL" id="CTRP01000016">
    <property type="protein sequence ID" value="CQR75182.1"/>
    <property type="molecule type" value="Genomic_DNA"/>
</dbReference>
<dbReference type="FunFam" id="1.10.1160.10:FF:000001">
    <property type="entry name" value="Glutamine--tRNA ligase"/>
    <property type="match status" value="1"/>
</dbReference>
<dbReference type="InterPro" id="IPR014729">
    <property type="entry name" value="Rossmann-like_a/b/a_fold"/>
</dbReference>
<dbReference type="RefSeq" id="WP_021171397.1">
    <property type="nucleotide sequence ID" value="NZ_CTRP01000016.1"/>
</dbReference>
<keyword evidence="13" id="KW-1185">Reference proteome</keyword>
<evidence type="ECO:0000313" key="12">
    <source>
        <dbReference type="EMBL" id="CQR75182.1"/>
    </source>
</evidence>
<feature type="domain" description="Glutamyl/glutaminyl-tRNA synthetase class Ib catalytic" evidence="9">
    <location>
        <begin position="40"/>
        <end position="348"/>
    </location>
</feature>
<dbReference type="AlphaFoldDB" id="A0A0U1L649"/>
<evidence type="ECO:0000256" key="5">
    <source>
        <dbReference type="ARBA" id="ARBA00022917"/>
    </source>
</evidence>
<feature type="binding site" evidence="7">
    <location>
        <position position="243"/>
    </location>
    <ligand>
        <name>ATP</name>
        <dbReference type="ChEBI" id="CHEBI:30616"/>
    </ligand>
</feature>
<feature type="domain" description="tRNA synthetases class I (E and Q) anti-codon binding" evidence="11">
    <location>
        <begin position="469"/>
        <end position="547"/>
    </location>
</feature>
<comment type="catalytic activity">
    <reaction evidence="7">
        <text>tRNA(Gln) + L-glutamine + ATP = L-glutaminyl-tRNA(Gln) + AMP + diphosphate</text>
        <dbReference type="Rhea" id="RHEA:20121"/>
        <dbReference type="Rhea" id="RHEA-COMP:9662"/>
        <dbReference type="Rhea" id="RHEA-COMP:9681"/>
        <dbReference type="ChEBI" id="CHEBI:30616"/>
        <dbReference type="ChEBI" id="CHEBI:33019"/>
        <dbReference type="ChEBI" id="CHEBI:58359"/>
        <dbReference type="ChEBI" id="CHEBI:78442"/>
        <dbReference type="ChEBI" id="CHEBI:78521"/>
        <dbReference type="ChEBI" id="CHEBI:456215"/>
        <dbReference type="EC" id="6.1.1.18"/>
    </reaction>
</comment>
<dbReference type="PANTHER" id="PTHR43097:SF5">
    <property type="entry name" value="GLUTAMATE--TRNA LIGASE"/>
    <property type="match status" value="1"/>
</dbReference>
<evidence type="ECO:0000256" key="2">
    <source>
        <dbReference type="ARBA" id="ARBA00022598"/>
    </source>
</evidence>
<feature type="short sequence motif" description="'KMSKS' region" evidence="7">
    <location>
        <begin position="279"/>
        <end position="283"/>
    </location>
</feature>
<comment type="similarity">
    <text evidence="7 8">Belongs to the class-I aminoacyl-tRNA synthetase family.</text>
</comment>
<dbReference type="Pfam" id="PF03950">
    <property type="entry name" value="tRNA-synt_1c_C"/>
    <property type="match status" value="1"/>
</dbReference>
<feature type="binding site" evidence="7">
    <location>
        <position position="79"/>
    </location>
    <ligand>
        <name>L-glutamine</name>
        <dbReference type="ChEBI" id="CHEBI:58359"/>
    </ligand>
</feature>
<feature type="binding site" evidence="7">
    <location>
        <position position="224"/>
    </location>
    <ligand>
        <name>L-glutamine</name>
        <dbReference type="ChEBI" id="CHEBI:58359"/>
    </ligand>
</feature>
<dbReference type="Gene3D" id="3.40.50.620">
    <property type="entry name" value="HUPs"/>
    <property type="match status" value="1"/>
</dbReference>
<reference evidence="13" key="1">
    <citation type="submission" date="2015-03" db="EMBL/GenBank/DDBJ databases">
        <authorList>
            <person name="Nijsse Bart"/>
        </authorList>
    </citation>
    <scope>NUCLEOTIDE SEQUENCE [LARGE SCALE GENOMIC DNA]</scope>
</reference>
<accession>A0A0U1L649</accession>
<feature type="binding site" evidence="7">
    <location>
        <begin position="47"/>
        <end position="49"/>
    </location>
    <ligand>
        <name>ATP</name>
        <dbReference type="ChEBI" id="CHEBI:30616"/>
    </ligand>
</feature>
<dbReference type="Gene3D" id="3.90.800.10">
    <property type="entry name" value="Glutamyl-tRNA Synthetase, Domain 3"/>
    <property type="match status" value="1"/>
</dbReference>
<dbReference type="GO" id="GO:0006424">
    <property type="term" value="P:glutamyl-tRNA aminoacylation"/>
    <property type="evidence" value="ECO:0007669"/>
    <property type="project" value="UniProtKB-UniRule"/>
</dbReference>
<sequence>MNTEIEAIDKEPGANPAMPANFIEVSINEDIKTGKYGDRVHTRFPPEPNGYLHIGHAKSICLNFGLAIKYGGKCNLRFDDTNPTKEDVEYVDSIQEDVNWLGFDWDDRKYYASDYFEKIYELTIELIKKGKAYVCDLTAEEIRQYRGTLTEPGKESPYRSRTVEENLELFEKMRAGEFPEGSRVLRAKIDMASPNLNMRDPVLYRIVYTKHHRTGDTWCIYPMYDYAHPISDSIENITHSICTLEFEDHRPLYDWTLATLGIYQSRQIEFARLNITNTIMSKRYLRRLVEEGYVSGWDDPRMPTISGLRRRGFTPEAIRDFCDRIGVAKSNSLVDVAMLEHCIREDLNTKAPRVMGVLKPLKVIIDNYPADQVEELVTENNPENPAMGSRTMPFSREIYIEQDDFMEDPPKKFFRLAPGKEVRLKQAYIIKCEQVVRDEQTGEIVELHCSYDPDTKSGSGTANRKVKGVLHWVSAAQAVKAEVRLYDYLLLDNQDHEEAEGTAKDFVDTLNPNSLEVLANCLIEPSIKAAQVGNRFQFMRNGYFSLDRDSTPQMPVFNRIVSLKDSWAKQGKK</sequence>
<organism evidence="12 13">
    <name type="scientific">Sporomusa ovata</name>
    <dbReference type="NCBI Taxonomy" id="2378"/>
    <lineage>
        <taxon>Bacteria</taxon>
        <taxon>Bacillati</taxon>
        <taxon>Bacillota</taxon>
        <taxon>Negativicutes</taxon>
        <taxon>Selenomonadales</taxon>
        <taxon>Sporomusaceae</taxon>
        <taxon>Sporomusa</taxon>
    </lineage>
</organism>
<evidence type="ECO:0000259" key="10">
    <source>
        <dbReference type="Pfam" id="PF03950"/>
    </source>
</evidence>
<dbReference type="InterPro" id="IPR004514">
    <property type="entry name" value="Gln-tRNA-synth"/>
</dbReference>
<dbReference type="SUPFAM" id="SSF52374">
    <property type="entry name" value="Nucleotidylyl transferase"/>
    <property type="match status" value="1"/>
</dbReference>
<name>A0A0U1L649_9FIRM</name>
<keyword evidence="5 7" id="KW-0648">Protein biosynthesis</keyword>
<evidence type="ECO:0000259" key="11">
    <source>
        <dbReference type="Pfam" id="PF20974"/>
    </source>
</evidence>
<dbReference type="InterPro" id="IPR011035">
    <property type="entry name" value="Ribosomal_bL25/Gln-tRNA_synth"/>
</dbReference>
<evidence type="ECO:0000256" key="3">
    <source>
        <dbReference type="ARBA" id="ARBA00022741"/>
    </source>
</evidence>
<dbReference type="FunFam" id="3.40.50.620:FF:000037">
    <property type="entry name" value="Glutamine--tRNA ligase cytoplasmic"/>
    <property type="match status" value="1"/>
</dbReference>
<protein>
    <recommendedName>
        <fullName evidence="7">Glutamine--tRNA ligase</fullName>
        <ecNumber evidence="7">6.1.1.18</ecNumber>
    </recommendedName>
    <alternativeName>
        <fullName evidence="7">Glutaminyl-tRNA synthetase</fullName>
        <shortName evidence="7">GlnRS</shortName>
    </alternativeName>
</protein>
<dbReference type="InterPro" id="IPR049437">
    <property type="entry name" value="tRNA-synt_1c_C2"/>
</dbReference>
<keyword evidence="1 7" id="KW-0963">Cytoplasm</keyword>
<evidence type="ECO:0000256" key="6">
    <source>
        <dbReference type="ARBA" id="ARBA00023146"/>
    </source>
</evidence>
<dbReference type="GO" id="GO:0006425">
    <property type="term" value="P:glutaminyl-tRNA aminoacylation"/>
    <property type="evidence" value="ECO:0007669"/>
    <property type="project" value="UniProtKB-UniRule"/>
</dbReference>
<keyword evidence="6 7" id="KW-0030">Aminoacyl-tRNA synthetase</keyword>
<dbReference type="Pfam" id="PF00749">
    <property type="entry name" value="tRNA-synt_1c"/>
    <property type="match status" value="1"/>
</dbReference>
<dbReference type="HAMAP" id="MF_00126">
    <property type="entry name" value="Gln_tRNA_synth"/>
    <property type="match status" value="1"/>
</dbReference>
<gene>
    <name evidence="7" type="primary">glnS</name>
    <name evidence="12" type="ORF">SpAn4DRAFT_4546</name>
</gene>
<dbReference type="CDD" id="cd00807">
    <property type="entry name" value="GlnRS_core"/>
    <property type="match status" value="1"/>
</dbReference>
<dbReference type="InterPro" id="IPR022861">
    <property type="entry name" value="Gln_tRNA_ligase_bac"/>
</dbReference>
<evidence type="ECO:0000256" key="1">
    <source>
        <dbReference type="ARBA" id="ARBA00022490"/>
    </source>
</evidence>
<dbReference type="EC" id="6.1.1.18" evidence="7"/>
<dbReference type="InterPro" id="IPR000924">
    <property type="entry name" value="Glu/Gln-tRNA-synth"/>
</dbReference>
<dbReference type="PANTHER" id="PTHR43097">
    <property type="entry name" value="GLUTAMINE-TRNA LIGASE"/>
    <property type="match status" value="1"/>
</dbReference>
<proteinExistence type="inferred from homology"/>
<feature type="binding site" evidence="7">
    <location>
        <begin position="53"/>
        <end position="59"/>
    </location>
    <ligand>
        <name>ATP</name>
        <dbReference type="ChEBI" id="CHEBI:30616"/>
    </ligand>
</feature>
<keyword evidence="3 7" id="KW-0547">Nucleotide-binding</keyword>
<dbReference type="FunFam" id="3.90.800.10:FF:000001">
    <property type="entry name" value="Glutamine--tRNA ligase"/>
    <property type="match status" value="1"/>
</dbReference>
<dbReference type="InterPro" id="IPR020056">
    <property type="entry name" value="Rbsml_bL25/Gln-tRNA_synth_N"/>
</dbReference>
<dbReference type="GO" id="GO:0005829">
    <property type="term" value="C:cytosol"/>
    <property type="evidence" value="ECO:0007669"/>
    <property type="project" value="TreeGrafter"/>
</dbReference>
<dbReference type="NCBIfam" id="TIGR00440">
    <property type="entry name" value="glnS"/>
    <property type="match status" value="1"/>
</dbReference>
<dbReference type="GO" id="GO:0004819">
    <property type="term" value="F:glutamine-tRNA ligase activity"/>
    <property type="evidence" value="ECO:0007669"/>
    <property type="project" value="UniProtKB-UniRule"/>
</dbReference>
<evidence type="ECO:0000256" key="4">
    <source>
        <dbReference type="ARBA" id="ARBA00022840"/>
    </source>
</evidence>
<feature type="domain" description="Glutamyl/glutaminyl-tRNA synthetase class Ib anti-codon binding" evidence="10">
    <location>
        <begin position="351"/>
        <end position="452"/>
    </location>
</feature>
<dbReference type="GO" id="GO:0005524">
    <property type="term" value="F:ATP binding"/>
    <property type="evidence" value="ECO:0007669"/>
    <property type="project" value="UniProtKB-UniRule"/>
</dbReference>
<keyword evidence="2 7" id="KW-0436">Ligase</keyword>
<dbReference type="SUPFAM" id="SSF50715">
    <property type="entry name" value="Ribosomal protein L25-like"/>
    <property type="match status" value="1"/>
</dbReference>
<dbReference type="Pfam" id="PF20974">
    <property type="entry name" value="tRNA-synt_1c_C2"/>
    <property type="match status" value="1"/>
</dbReference>
<feature type="short sequence motif" description="'HIGH' region" evidence="7">
    <location>
        <begin position="46"/>
        <end position="56"/>
    </location>
</feature>
<evidence type="ECO:0000313" key="13">
    <source>
        <dbReference type="Proteomes" id="UP000049855"/>
    </source>
</evidence>